<gene>
    <name evidence="8" type="ORF">D0544_07735</name>
</gene>
<dbReference type="GO" id="GO:0015297">
    <property type="term" value="F:antiporter activity"/>
    <property type="evidence" value="ECO:0007669"/>
    <property type="project" value="InterPro"/>
</dbReference>
<dbReference type="InterPro" id="IPR002528">
    <property type="entry name" value="MATE_fam"/>
</dbReference>
<protein>
    <submittedName>
        <fullName evidence="8">MATE family efflux transporter</fullName>
    </submittedName>
</protein>
<dbReference type="PANTHER" id="PTHR43549:SF3">
    <property type="entry name" value="MULTIDRUG RESISTANCE PROTEIN YPNP-RELATED"/>
    <property type="match status" value="1"/>
</dbReference>
<feature type="transmembrane region" description="Helical" evidence="7">
    <location>
        <begin position="199"/>
        <end position="219"/>
    </location>
</feature>
<dbReference type="InterPro" id="IPR048279">
    <property type="entry name" value="MdtK-like"/>
</dbReference>
<keyword evidence="4 7" id="KW-0812">Transmembrane</keyword>
<feature type="transmembrane region" description="Helical" evidence="7">
    <location>
        <begin position="135"/>
        <end position="156"/>
    </location>
</feature>
<evidence type="ECO:0000256" key="7">
    <source>
        <dbReference type="SAM" id="Phobius"/>
    </source>
</evidence>
<organism evidence="8 9">
    <name type="scientific">Aestuariirhabdus litorea</name>
    <dbReference type="NCBI Taxonomy" id="2528527"/>
    <lineage>
        <taxon>Bacteria</taxon>
        <taxon>Pseudomonadati</taxon>
        <taxon>Pseudomonadota</taxon>
        <taxon>Gammaproteobacteria</taxon>
        <taxon>Oceanospirillales</taxon>
        <taxon>Aestuariirhabdaceae</taxon>
        <taxon>Aestuariirhabdus</taxon>
    </lineage>
</organism>
<accession>A0A3P3VQB2</accession>
<keyword evidence="2" id="KW-0813">Transport</keyword>
<feature type="transmembrane region" description="Helical" evidence="7">
    <location>
        <begin position="390"/>
        <end position="412"/>
    </location>
</feature>
<dbReference type="EMBL" id="QWEZ01000001">
    <property type="protein sequence ID" value="RRJ84962.1"/>
    <property type="molecule type" value="Genomic_DNA"/>
</dbReference>
<feature type="transmembrane region" description="Helical" evidence="7">
    <location>
        <begin position="21"/>
        <end position="42"/>
    </location>
</feature>
<feature type="transmembrane region" description="Helical" evidence="7">
    <location>
        <begin position="168"/>
        <end position="187"/>
    </location>
</feature>
<keyword evidence="9" id="KW-1185">Reference proteome</keyword>
<dbReference type="RefSeq" id="WP_125015391.1">
    <property type="nucleotide sequence ID" value="NZ_QWEZ01000001.1"/>
</dbReference>
<sequence length="448" mass="46983">MVATNPFLTAPVAPLLRKLTLPMMGGIISLMLFYLLDAYFIAQLGIDELAVVGFSLPFATTLVNLAVGLGIGISATVARAQGANSSLPIADTGRNALLMATLILISISTLSLLFLDTFFSLLGAPDALLPLIHDYISLWLVGCTCQLILMNANAIFRATGNTRTPAKLMALGALLNALLDPCLIFGLGPLPALGLQGAAIASILAWSITLLLGIRLLVVDHRLVNWSLPKPGELARCWPGIMRIALPAALSNMMTPLAIAIITSVVAGFGPEAVAAFGVGERISGLALLAILALSMTLPPLVSQNLGAGNHQRIHQAIRGSHRFALVWQTGIYLILALAAPWIAPLFGDSPVTHHYIQLYLWCVLISLGPLGVTILTVSSLNALHQPGRAIAVSACRLFLLFIPLTWAGALAGGMPGLFVGAALANLLSAVVARAILQLDRLAAPAED</sequence>
<comment type="subcellular location">
    <subcellularLocation>
        <location evidence="1">Cell inner membrane</location>
        <topology evidence="1">Multi-pass membrane protein</topology>
    </subcellularLocation>
</comment>
<keyword evidence="3" id="KW-1003">Cell membrane</keyword>
<dbReference type="Pfam" id="PF01554">
    <property type="entry name" value="MatE"/>
    <property type="match status" value="2"/>
</dbReference>
<feature type="transmembrane region" description="Helical" evidence="7">
    <location>
        <begin position="54"/>
        <end position="75"/>
    </location>
</feature>
<dbReference type="Proteomes" id="UP000280792">
    <property type="component" value="Unassembled WGS sequence"/>
</dbReference>
<feature type="transmembrane region" description="Helical" evidence="7">
    <location>
        <begin position="240"/>
        <end position="263"/>
    </location>
</feature>
<evidence type="ECO:0000256" key="1">
    <source>
        <dbReference type="ARBA" id="ARBA00004429"/>
    </source>
</evidence>
<comment type="caution">
    <text evidence="8">The sequence shown here is derived from an EMBL/GenBank/DDBJ whole genome shotgun (WGS) entry which is preliminary data.</text>
</comment>
<proteinExistence type="predicted"/>
<evidence type="ECO:0000313" key="9">
    <source>
        <dbReference type="Proteomes" id="UP000280792"/>
    </source>
</evidence>
<keyword evidence="5 7" id="KW-1133">Transmembrane helix</keyword>
<evidence type="ECO:0000313" key="8">
    <source>
        <dbReference type="EMBL" id="RRJ84962.1"/>
    </source>
</evidence>
<reference evidence="8 9" key="2">
    <citation type="submission" date="2018-12" db="EMBL/GenBank/DDBJ databases">
        <title>Simiduia agarivorans gen. nov., sp. nov., a marine, agarolytic bacterium isolated from shallow coastal water from Keelung, Taiwan.</title>
        <authorList>
            <person name="Shieh W.Y."/>
        </authorList>
    </citation>
    <scope>NUCLEOTIDE SEQUENCE [LARGE SCALE GENOMIC DNA]</scope>
    <source>
        <strain evidence="8 9">GTF-13</strain>
    </source>
</reference>
<feature type="transmembrane region" description="Helical" evidence="7">
    <location>
        <begin position="283"/>
        <end position="303"/>
    </location>
</feature>
<dbReference type="PANTHER" id="PTHR43549">
    <property type="entry name" value="MULTIDRUG RESISTANCE PROTEIN YPNP-RELATED"/>
    <property type="match status" value="1"/>
</dbReference>
<feature type="transmembrane region" description="Helical" evidence="7">
    <location>
        <begin position="324"/>
        <end position="347"/>
    </location>
</feature>
<dbReference type="GO" id="GO:0042910">
    <property type="term" value="F:xenobiotic transmembrane transporter activity"/>
    <property type="evidence" value="ECO:0007669"/>
    <property type="project" value="InterPro"/>
</dbReference>
<dbReference type="NCBIfam" id="TIGR00797">
    <property type="entry name" value="matE"/>
    <property type="match status" value="1"/>
</dbReference>
<evidence type="ECO:0000256" key="6">
    <source>
        <dbReference type="ARBA" id="ARBA00023136"/>
    </source>
</evidence>
<feature type="transmembrane region" description="Helical" evidence="7">
    <location>
        <begin position="96"/>
        <end position="115"/>
    </location>
</feature>
<evidence type="ECO:0000256" key="3">
    <source>
        <dbReference type="ARBA" id="ARBA00022475"/>
    </source>
</evidence>
<evidence type="ECO:0000256" key="5">
    <source>
        <dbReference type="ARBA" id="ARBA00022989"/>
    </source>
</evidence>
<dbReference type="AlphaFoldDB" id="A0A3P3VQB2"/>
<keyword evidence="6 7" id="KW-0472">Membrane</keyword>
<evidence type="ECO:0000256" key="2">
    <source>
        <dbReference type="ARBA" id="ARBA00022448"/>
    </source>
</evidence>
<name>A0A3P3VQB2_9GAMM</name>
<evidence type="ECO:0000256" key="4">
    <source>
        <dbReference type="ARBA" id="ARBA00022692"/>
    </source>
</evidence>
<dbReference type="PIRSF" id="PIRSF006603">
    <property type="entry name" value="DinF"/>
    <property type="match status" value="1"/>
</dbReference>
<reference evidence="8 9" key="1">
    <citation type="submission" date="2018-08" db="EMBL/GenBank/DDBJ databases">
        <authorList>
            <person name="Khan S.A."/>
        </authorList>
    </citation>
    <scope>NUCLEOTIDE SEQUENCE [LARGE SCALE GENOMIC DNA]</scope>
    <source>
        <strain evidence="8 9">GTF-13</strain>
    </source>
</reference>
<feature type="transmembrane region" description="Helical" evidence="7">
    <location>
        <begin position="359"/>
        <end position="378"/>
    </location>
</feature>
<dbReference type="InterPro" id="IPR052031">
    <property type="entry name" value="Membrane_Transporter-Flippase"/>
</dbReference>
<dbReference type="GO" id="GO:0005886">
    <property type="term" value="C:plasma membrane"/>
    <property type="evidence" value="ECO:0007669"/>
    <property type="project" value="UniProtKB-SubCell"/>
</dbReference>